<evidence type="ECO:0000313" key="5">
    <source>
        <dbReference type="Proteomes" id="UP000242205"/>
    </source>
</evidence>
<dbReference type="RefSeq" id="WP_102246298.1">
    <property type="nucleotide sequence ID" value="NZ_CP025682.1"/>
</dbReference>
<evidence type="ECO:0000256" key="1">
    <source>
        <dbReference type="ARBA" id="ARBA00008007"/>
    </source>
</evidence>
<dbReference type="OrthoDB" id="9793412at2"/>
<dbReference type="InterPro" id="IPR044005">
    <property type="entry name" value="DZR_2"/>
</dbReference>
<dbReference type="InterPro" id="IPR000836">
    <property type="entry name" value="PRTase_dom"/>
</dbReference>
<dbReference type="Proteomes" id="UP000242205">
    <property type="component" value="Chromosome"/>
</dbReference>
<dbReference type="Pfam" id="PF18912">
    <property type="entry name" value="DZR_2"/>
    <property type="match status" value="1"/>
</dbReference>
<feature type="domain" description="Phosphoribosyltransferase" evidence="2">
    <location>
        <begin position="190"/>
        <end position="231"/>
    </location>
</feature>
<dbReference type="GO" id="GO:0016757">
    <property type="term" value="F:glycosyltransferase activity"/>
    <property type="evidence" value="ECO:0007669"/>
    <property type="project" value="UniProtKB-KW"/>
</dbReference>
<name>A0A2I6S4R7_9RHOO</name>
<dbReference type="CDD" id="cd06223">
    <property type="entry name" value="PRTases_typeI"/>
    <property type="match status" value="1"/>
</dbReference>
<evidence type="ECO:0000259" key="3">
    <source>
        <dbReference type="Pfam" id="PF18912"/>
    </source>
</evidence>
<keyword evidence="4" id="KW-0808">Transferase</keyword>
<evidence type="ECO:0000313" key="4">
    <source>
        <dbReference type="EMBL" id="AUN94227.1"/>
    </source>
</evidence>
<dbReference type="KEGG" id="atw:C0099_04285"/>
<keyword evidence="4" id="KW-0328">Glycosyltransferase</keyword>
<protein>
    <submittedName>
        <fullName evidence="4">Phosphoribosyltransferase</fullName>
    </submittedName>
</protein>
<feature type="domain" description="Double zinc ribbon" evidence="3">
    <location>
        <begin position="21"/>
        <end position="69"/>
    </location>
</feature>
<dbReference type="AlphaFoldDB" id="A0A2I6S4R7"/>
<comment type="similarity">
    <text evidence="1">Belongs to the ComF/GntX family.</text>
</comment>
<proteinExistence type="inferred from homology"/>
<dbReference type="PANTHER" id="PTHR47505:SF1">
    <property type="entry name" value="DNA UTILIZATION PROTEIN YHGH"/>
    <property type="match status" value="1"/>
</dbReference>
<organism evidence="4 5">
    <name type="scientific">Pseudazoarcus pumilus</name>
    <dbReference type="NCBI Taxonomy" id="2067960"/>
    <lineage>
        <taxon>Bacteria</taxon>
        <taxon>Pseudomonadati</taxon>
        <taxon>Pseudomonadota</taxon>
        <taxon>Betaproteobacteria</taxon>
        <taxon>Rhodocyclales</taxon>
        <taxon>Zoogloeaceae</taxon>
        <taxon>Pseudazoarcus</taxon>
    </lineage>
</organism>
<dbReference type="InterPro" id="IPR029057">
    <property type="entry name" value="PRTase-like"/>
</dbReference>
<dbReference type="Gene3D" id="3.40.50.2020">
    <property type="match status" value="1"/>
</dbReference>
<keyword evidence="5" id="KW-1185">Reference proteome</keyword>
<sequence length="237" mass="25440">MAPSLVKPLTRTLREAIAASMPQRCLLCGGASGGAPVCEACGDELPRLPPTRCPQCALPSPGGHCGRCLRRVPAFDASHALLAYAFPADRLVQALKYRARLGLAAYFSRLAINAWPPPALDCMVAVPMHARALRERGFNQAVELARPLARAWALPLLPHALRRIGDGPPQASLAGRARRRNVRDAFVCDEDMTGRAVLVIDDVMTTGATLEAIARCLRRAGATRVENLVIARTLAPD</sequence>
<dbReference type="EMBL" id="CP025682">
    <property type="protein sequence ID" value="AUN94227.1"/>
    <property type="molecule type" value="Genomic_DNA"/>
</dbReference>
<accession>A0A2I6S4R7</accession>
<evidence type="ECO:0000259" key="2">
    <source>
        <dbReference type="Pfam" id="PF00156"/>
    </source>
</evidence>
<dbReference type="SUPFAM" id="SSF53271">
    <property type="entry name" value="PRTase-like"/>
    <property type="match status" value="1"/>
</dbReference>
<dbReference type="PANTHER" id="PTHR47505">
    <property type="entry name" value="DNA UTILIZATION PROTEIN YHGH"/>
    <property type="match status" value="1"/>
</dbReference>
<reference evidence="4 5" key="1">
    <citation type="submission" date="2018-01" db="EMBL/GenBank/DDBJ databases">
        <authorList>
            <person name="Fu G.-Y."/>
        </authorList>
    </citation>
    <scope>NUCLEOTIDE SEQUENCE [LARGE SCALE GENOMIC DNA]</scope>
    <source>
        <strain evidence="4 5">SY39</strain>
    </source>
</reference>
<dbReference type="InterPro" id="IPR051910">
    <property type="entry name" value="ComF/GntX_DNA_util-trans"/>
</dbReference>
<gene>
    <name evidence="4" type="ORF">C0099_04285</name>
</gene>
<dbReference type="Pfam" id="PF00156">
    <property type="entry name" value="Pribosyltran"/>
    <property type="match status" value="1"/>
</dbReference>